<dbReference type="AlphaFoldDB" id="A0A9D3NAJ4"/>
<evidence type="ECO:0000313" key="2">
    <source>
        <dbReference type="Proteomes" id="UP000824219"/>
    </source>
</evidence>
<dbReference type="Proteomes" id="UP000824219">
    <property type="component" value="Linkage Group LG24"/>
</dbReference>
<protein>
    <submittedName>
        <fullName evidence="1">Uncharacterized protein</fullName>
    </submittedName>
</protein>
<dbReference type="EMBL" id="JAHKSW010000024">
    <property type="protein sequence ID" value="KAG7317372.1"/>
    <property type="molecule type" value="Genomic_DNA"/>
</dbReference>
<evidence type="ECO:0000313" key="1">
    <source>
        <dbReference type="EMBL" id="KAG7317372.1"/>
    </source>
</evidence>
<accession>A0A9D3NAJ4</accession>
<comment type="caution">
    <text evidence="1">The sequence shown here is derived from an EMBL/GenBank/DDBJ whole genome shotgun (WGS) entry which is preliminary data.</text>
</comment>
<reference evidence="1 2" key="1">
    <citation type="submission" date="2021-06" db="EMBL/GenBank/DDBJ databases">
        <title>Chromosome-level genome assembly of the red-tail catfish (Hemibagrus wyckioides).</title>
        <authorList>
            <person name="Shao F."/>
        </authorList>
    </citation>
    <scope>NUCLEOTIDE SEQUENCE [LARGE SCALE GENOMIC DNA]</scope>
    <source>
        <strain evidence="1">EC202008001</strain>
        <tissue evidence="1">Blood</tissue>
    </source>
</reference>
<keyword evidence="2" id="KW-1185">Reference proteome</keyword>
<sequence length="66" mass="7458">MKSDVKSARASRRRFSLTETLASQCAVINTLDSAIHRSRKVFQREVHSSPSHRLERTLRGSRCACA</sequence>
<gene>
    <name evidence="1" type="ORF">KOW79_019670</name>
</gene>
<proteinExistence type="predicted"/>
<name>A0A9D3NAJ4_9TELE</name>
<organism evidence="1 2">
    <name type="scientific">Hemibagrus wyckioides</name>
    <dbReference type="NCBI Taxonomy" id="337641"/>
    <lineage>
        <taxon>Eukaryota</taxon>
        <taxon>Metazoa</taxon>
        <taxon>Chordata</taxon>
        <taxon>Craniata</taxon>
        <taxon>Vertebrata</taxon>
        <taxon>Euteleostomi</taxon>
        <taxon>Actinopterygii</taxon>
        <taxon>Neopterygii</taxon>
        <taxon>Teleostei</taxon>
        <taxon>Ostariophysi</taxon>
        <taxon>Siluriformes</taxon>
        <taxon>Bagridae</taxon>
        <taxon>Hemibagrus</taxon>
    </lineage>
</organism>